<keyword evidence="2" id="KW-1185">Reference proteome</keyword>
<evidence type="ECO:0000313" key="1">
    <source>
        <dbReference type="EMBL" id="KAI3370567.1"/>
    </source>
</evidence>
<organism evidence="1 2">
    <name type="scientific">Scortum barcoo</name>
    <name type="common">barcoo grunter</name>
    <dbReference type="NCBI Taxonomy" id="214431"/>
    <lineage>
        <taxon>Eukaryota</taxon>
        <taxon>Metazoa</taxon>
        <taxon>Chordata</taxon>
        <taxon>Craniata</taxon>
        <taxon>Vertebrata</taxon>
        <taxon>Euteleostomi</taxon>
        <taxon>Actinopterygii</taxon>
        <taxon>Neopterygii</taxon>
        <taxon>Teleostei</taxon>
        <taxon>Neoteleostei</taxon>
        <taxon>Acanthomorphata</taxon>
        <taxon>Eupercaria</taxon>
        <taxon>Centrarchiformes</taxon>
        <taxon>Terapontoidei</taxon>
        <taxon>Terapontidae</taxon>
        <taxon>Scortum</taxon>
    </lineage>
</organism>
<dbReference type="EMBL" id="CM041536">
    <property type="protein sequence ID" value="KAI3370567.1"/>
    <property type="molecule type" value="Genomic_DNA"/>
</dbReference>
<sequence>MKTVLPHLHQHVDFATRRMNTLDKAYTNVKDAFKAAPHPHIGSSDHLSVMLIPAYKPLLIWEKPTVWQVRKWSEGAMEALQDCFECTDWDMFKEAATYNNQTDIDEYAMSVSAYINKCMEDVSVINSITTRANQKPWMSEEVRRMLKAQSL</sequence>
<proteinExistence type="predicted"/>
<evidence type="ECO:0000313" key="2">
    <source>
        <dbReference type="Proteomes" id="UP000831701"/>
    </source>
</evidence>
<gene>
    <name evidence="1" type="ORF">L3Q82_007080</name>
</gene>
<name>A0ACB8WTF9_9TELE</name>
<reference evidence="1" key="1">
    <citation type="submission" date="2022-04" db="EMBL/GenBank/DDBJ databases">
        <title>Jade perch genome.</title>
        <authorList>
            <person name="Chao B."/>
        </authorList>
    </citation>
    <scope>NUCLEOTIDE SEQUENCE</scope>
    <source>
        <strain evidence="1">CB-2022</strain>
    </source>
</reference>
<accession>A0ACB8WTF9</accession>
<dbReference type="Proteomes" id="UP000831701">
    <property type="component" value="Chromosome 6"/>
</dbReference>
<protein>
    <submittedName>
        <fullName evidence="1">Uncharacterized protein</fullName>
    </submittedName>
</protein>
<comment type="caution">
    <text evidence="1">The sequence shown here is derived from an EMBL/GenBank/DDBJ whole genome shotgun (WGS) entry which is preliminary data.</text>
</comment>